<proteinExistence type="predicted"/>
<keyword evidence="3" id="KW-1185">Reference proteome</keyword>
<gene>
    <name evidence="2" type="ORF">DAT39_005697</name>
</gene>
<name>A0A8J4ULT3_CLAMG</name>
<dbReference type="Proteomes" id="UP000727407">
    <property type="component" value="Unassembled WGS sequence"/>
</dbReference>
<accession>A0A8J4ULT3</accession>
<dbReference type="SUPFAM" id="SSF81383">
    <property type="entry name" value="F-box domain"/>
    <property type="match status" value="1"/>
</dbReference>
<dbReference type="OrthoDB" id="3219396at2759"/>
<reference evidence="2" key="1">
    <citation type="submission" date="2020-07" db="EMBL/GenBank/DDBJ databases">
        <title>Clarias magur genome sequencing, assembly and annotation.</title>
        <authorList>
            <person name="Kushwaha B."/>
            <person name="Kumar R."/>
            <person name="Das P."/>
            <person name="Joshi C.G."/>
            <person name="Kumar D."/>
            <person name="Nagpure N.S."/>
            <person name="Pandey M."/>
            <person name="Agarwal S."/>
            <person name="Srivastava S."/>
            <person name="Singh M."/>
            <person name="Sahoo L."/>
            <person name="Jayasankar P."/>
            <person name="Meher P.K."/>
            <person name="Koringa P.G."/>
            <person name="Iquebal M.A."/>
            <person name="Das S.P."/>
            <person name="Bit A."/>
            <person name="Patnaik S."/>
            <person name="Patel N."/>
            <person name="Shah T.M."/>
            <person name="Hinsu A."/>
            <person name="Jena J.K."/>
        </authorList>
    </citation>
    <scope>NUCLEOTIDE SEQUENCE</scope>
    <source>
        <strain evidence="2">CIFAMagur01</strain>
        <tissue evidence="2">Testis</tissue>
    </source>
</reference>
<dbReference type="InterPro" id="IPR001810">
    <property type="entry name" value="F-box_dom"/>
</dbReference>
<dbReference type="AlphaFoldDB" id="A0A8J4ULT3"/>
<dbReference type="Pfam" id="PF00646">
    <property type="entry name" value="F-box"/>
    <property type="match status" value="1"/>
</dbReference>
<dbReference type="InterPro" id="IPR036047">
    <property type="entry name" value="F-box-like_dom_sf"/>
</dbReference>
<organism evidence="2 3">
    <name type="scientific">Clarias magur</name>
    <name type="common">Asian catfish</name>
    <name type="synonym">Macropteronotus magur</name>
    <dbReference type="NCBI Taxonomy" id="1594786"/>
    <lineage>
        <taxon>Eukaryota</taxon>
        <taxon>Metazoa</taxon>
        <taxon>Chordata</taxon>
        <taxon>Craniata</taxon>
        <taxon>Vertebrata</taxon>
        <taxon>Euteleostomi</taxon>
        <taxon>Actinopterygii</taxon>
        <taxon>Neopterygii</taxon>
        <taxon>Teleostei</taxon>
        <taxon>Ostariophysi</taxon>
        <taxon>Siluriformes</taxon>
        <taxon>Clariidae</taxon>
        <taxon>Clarias</taxon>
    </lineage>
</organism>
<protein>
    <submittedName>
        <fullName evidence="2">F-box only protein 36-like</fullName>
    </submittedName>
</protein>
<dbReference type="Gene3D" id="1.20.1280.50">
    <property type="match status" value="1"/>
</dbReference>
<dbReference type="EMBL" id="QNUK01000055">
    <property type="protein sequence ID" value="KAF5904614.1"/>
    <property type="molecule type" value="Genomic_DNA"/>
</dbReference>
<feature type="domain" description="F-box" evidence="1">
    <location>
        <begin position="20"/>
        <end position="55"/>
    </location>
</feature>
<evidence type="ECO:0000313" key="2">
    <source>
        <dbReference type="EMBL" id="KAF5904614.1"/>
    </source>
</evidence>
<dbReference type="PROSITE" id="PS50181">
    <property type="entry name" value="FBOX"/>
    <property type="match status" value="1"/>
</dbReference>
<evidence type="ECO:0000313" key="3">
    <source>
        <dbReference type="Proteomes" id="UP000727407"/>
    </source>
</evidence>
<evidence type="ECO:0000259" key="1">
    <source>
        <dbReference type="PROSITE" id="PS50181"/>
    </source>
</evidence>
<sequence>MVVFGPDVLEYTKNLCGRHYDYLPRLSDPLLLRIMAYLDLEDVAQIALTCQRLRR</sequence>
<comment type="caution">
    <text evidence="2">The sequence shown here is derived from an EMBL/GenBank/DDBJ whole genome shotgun (WGS) entry which is preliminary data.</text>
</comment>